<evidence type="ECO:0000256" key="1">
    <source>
        <dbReference type="SAM" id="Phobius"/>
    </source>
</evidence>
<proteinExistence type="predicted"/>
<reference evidence="2" key="3">
    <citation type="submission" date="2025-09" db="UniProtKB">
        <authorList>
            <consortium name="Ensembl"/>
        </authorList>
    </citation>
    <scope>IDENTIFICATION</scope>
</reference>
<keyword evidence="3" id="KW-1185">Reference proteome</keyword>
<evidence type="ECO:0000313" key="2">
    <source>
        <dbReference type="Ensembl" id="ENSSFAP00005049153.1"/>
    </source>
</evidence>
<keyword evidence="1" id="KW-1133">Transmembrane helix</keyword>
<protein>
    <submittedName>
        <fullName evidence="2">Uncharacterized protein</fullName>
    </submittedName>
</protein>
<dbReference type="Ensembl" id="ENSSFAT00005050775.1">
    <property type="protein sequence ID" value="ENSSFAP00005049153.1"/>
    <property type="gene ID" value="ENSSFAG00005023787.1"/>
</dbReference>
<feature type="transmembrane region" description="Helical" evidence="1">
    <location>
        <begin position="6"/>
        <end position="26"/>
    </location>
</feature>
<reference evidence="2" key="1">
    <citation type="submission" date="2019-06" db="EMBL/GenBank/DDBJ databases">
        <authorList>
            <consortium name="Wellcome Sanger Institute Data Sharing"/>
        </authorList>
    </citation>
    <scope>NUCLEOTIDE SEQUENCE [LARGE SCALE GENOMIC DNA]</scope>
</reference>
<evidence type="ECO:0000313" key="3">
    <source>
        <dbReference type="Proteomes" id="UP000472267"/>
    </source>
</evidence>
<dbReference type="AlphaFoldDB" id="A0A672J4J6"/>
<dbReference type="InParanoid" id="A0A672J4J6"/>
<organism evidence="2 3">
    <name type="scientific">Salarias fasciatus</name>
    <name type="common">Jewelled blenny</name>
    <name type="synonym">Blennius fasciatus</name>
    <dbReference type="NCBI Taxonomy" id="181472"/>
    <lineage>
        <taxon>Eukaryota</taxon>
        <taxon>Metazoa</taxon>
        <taxon>Chordata</taxon>
        <taxon>Craniata</taxon>
        <taxon>Vertebrata</taxon>
        <taxon>Euteleostomi</taxon>
        <taxon>Actinopterygii</taxon>
        <taxon>Neopterygii</taxon>
        <taxon>Teleostei</taxon>
        <taxon>Neoteleostei</taxon>
        <taxon>Acanthomorphata</taxon>
        <taxon>Ovalentaria</taxon>
        <taxon>Blenniimorphae</taxon>
        <taxon>Blenniiformes</taxon>
        <taxon>Blennioidei</taxon>
        <taxon>Blenniidae</taxon>
        <taxon>Salariinae</taxon>
        <taxon>Salarias</taxon>
    </lineage>
</organism>
<name>A0A672J4J6_SALFA</name>
<keyword evidence="1" id="KW-0812">Transmembrane</keyword>
<dbReference type="Proteomes" id="UP000472267">
    <property type="component" value="Chromosome 11"/>
</dbReference>
<keyword evidence="1" id="KW-0472">Membrane</keyword>
<reference evidence="2" key="2">
    <citation type="submission" date="2025-08" db="UniProtKB">
        <authorList>
            <consortium name="Ensembl"/>
        </authorList>
    </citation>
    <scope>IDENTIFICATION</scope>
</reference>
<dbReference type="OMA" id="SVGCWAS"/>
<sequence length="175" mass="18775">QNHRAPSVGLFALGLSAAFCLFRFHSSYLAALQREAEWAAKALAPALVSFDYLWLSEDRNTARILLCGSCLLLTGADWLSADSLTVMTHCLGLSSLSCCLTVCLFAGNALGALGGVALNLPLLVTVNAEVDTVASLVSPAASRDLLNWIMKGSLAIGCWTSRLALEKFRLDWKKK</sequence>
<accession>A0A672J4J6</accession>